<keyword evidence="2" id="KW-0408">Iron</keyword>
<accession>A0ABV5ML78</accession>
<dbReference type="PROSITE" id="PS00086">
    <property type="entry name" value="CYTOCHROME_P450"/>
    <property type="match status" value="1"/>
</dbReference>
<dbReference type="Pfam" id="PF00067">
    <property type="entry name" value="p450"/>
    <property type="match status" value="1"/>
</dbReference>
<dbReference type="InterPro" id="IPR036396">
    <property type="entry name" value="Cyt_P450_sf"/>
</dbReference>
<comment type="similarity">
    <text evidence="1 2">Belongs to the cytochrome P450 family.</text>
</comment>
<keyword evidence="2" id="KW-0479">Metal-binding</keyword>
<evidence type="ECO:0000256" key="2">
    <source>
        <dbReference type="RuleBase" id="RU000461"/>
    </source>
</evidence>
<evidence type="ECO:0000313" key="3">
    <source>
        <dbReference type="EMBL" id="MFB9449612.1"/>
    </source>
</evidence>
<dbReference type="Gene3D" id="1.10.630.10">
    <property type="entry name" value="Cytochrome P450"/>
    <property type="match status" value="1"/>
</dbReference>
<dbReference type="InterPro" id="IPR017972">
    <property type="entry name" value="Cyt_P450_CS"/>
</dbReference>
<dbReference type="EMBL" id="JBHMCA010000067">
    <property type="protein sequence ID" value="MFB9449612.1"/>
    <property type="molecule type" value="Genomic_DNA"/>
</dbReference>
<dbReference type="PANTHER" id="PTHR46696:SF4">
    <property type="entry name" value="BIOTIN BIOSYNTHESIS CYTOCHROME P450"/>
    <property type="match status" value="1"/>
</dbReference>
<dbReference type="Proteomes" id="UP001589608">
    <property type="component" value="Unassembled WGS sequence"/>
</dbReference>
<reference evidence="3 4" key="1">
    <citation type="submission" date="2024-09" db="EMBL/GenBank/DDBJ databases">
        <authorList>
            <person name="Sun Q."/>
            <person name="Mori K."/>
        </authorList>
    </citation>
    <scope>NUCLEOTIDE SEQUENCE [LARGE SCALE GENOMIC DNA]</scope>
    <source>
        <strain evidence="3 4">JCM 3307</strain>
    </source>
</reference>
<sequence>MTIGSSIPALDAAAADLAAVDLADPGTFIGTDLTALWGRFRAERPVHWNAPGPDRPGFWAVSRYEDAVAVYKDSQRFTSARGNVLATLLQGHDSASGKMLAVTDGERHREIRKLMLTSFSPRVLGRVAEQVRARTRRLFEGVVGRGPLDFAADVADHIPINTIGDLMNVPQEDRQKLVDWNTQTLSRDSAEHDEFEELLARNEILLYFSALAAERRRKPGDDVISAMVNATDLTRPLSEDEIVFNCYSLILGADESSRMSSIGAVLELSRNPEQWNALINGDVAIETAAEEVLRWTTPAMHFGRRAVTDVVLRDQVIRSGDIMTMWNTAANYDGAVFADPERFDLARTPNRHIAFGYGPHFCLGAFLGRTHVAAVLESLRDLVAEIRLTGEPKRLWSNFVYGYSSLPVELKAK</sequence>
<proteinExistence type="inferred from homology"/>
<keyword evidence="4" id="KW-1185">Reference proteome</keyword>
<evidence type="ECO:0000313" key="4">
    <source>
        <dbReference type="Proteomes" id="UP001589608"/>
    </source>
</evidence>
<keyword evidence="2" id="KW-0503">Monooxygenase</keyword>
<name>A0ABV5ML78_9ACTN</name>
<gene>
    <name evidence="3" type="ORF">ACFFTR_41590</name>
</gene>
<comment type="caution">
    <text evidence="3">The sequence shown here is derived from an EMBL/GenBank/DDBJ whole genome shotgun (WGS) entry which is preliminary data.</text>
</comment>
<organism evidence="3 4">
    <name type="scientific">Dactylosporangium vinaceum</name>
    <dbReference type="NCBI Taxonomy" id="53362"/>
    <lineage>
        <taxon>Bacteria</taxon>
        <taxon>Bacillati</taxon>
        <taxon>Actinomycetota</taxon>
        <taxon>Actinomycetes</taxon>
        <taxon>Micromonosporales</taxon>
        <taxon>Micromonosporaceae</taxon>
        <taxon>Dactylosporangium</taxon>
    </lineage>
</organism>
<keyword evidence="2" id="KW-0349">Heme</keyword>
<dbReference type="CDD" id="cd11033">
    <property type="entry name" value="CYP142-like"/>
    <property type="match status" value="1"/>
</dbReference>
<evidence type="ECO:0000256" key="1">
    <source>
        <dbReference type="ARBA" id="ARBA00010617"/>
    </source>
</evidence>
<keyword evidence="2" id="KW-0560">Oxidoreductase</keyword>
<dbReference type="PRINTS" id="PR00359">
    <property type="entry name" value="BP450"/>
</dbReference>
<dbReference type="InterPro" id="IPR002397">
    <property type="entry name" value="Cyt_P450_B"/>
</dbReference>
<protein>
    <submittedName>
        <fullName evidence="3">Cytochrome P450</fullName>
    </submittedName>
</protein>
<dbReference type="RefSeq" id="WP_223094711.1">
    <property type="nucleotide sequence ID" value="NZ_CP061913.1"/>
</dbReference>
<dbReference type="SUPFAM" id="SSF48264">
    <property type="entry name" value="Cytochrome P450"/>
    <property type="match status" value="1"/>
</dbReference>
<dbReference type="InterPro" id="IPR001128">
    <property type="entry name" value="Cyt_P450"/>
</dbReference>
<dbReference type="PANTHER" id="PTHR46696">
    <property type="entry name" value="P450, PUTATIVE (EUROFUNG)-RELATED"/>
    <property type="match status" value="1"/>
</dbReference>